<accession>A0AA48GZ77</accession>
<dbReference type="Gene3D" id="3.40.830.10">
    <property type="entry name" value="LigB-like"/>
    <property type="match status" value="1"/>
</dbReference>
<dbReference type="InterPro" id="IPR014436">
    <property type="entry name" value="Extradiol_dOase_DODA"/>
</dbReference>
<evidence type="ECO:0000256" key="3">
    <source>
        <dbReference type="ARBA" id="ARBA00022723"/>
    </source>
</evidence>
<dbReference type="KEGG" id="msea:METESE_32980"/>
<evidence type="ECO:0000313" key="7">
    <source>
        <dbReference type="EMBL" id="BDU78340.1"/>
    </source>
</evidence>
<evidence type="ECO:0000313" key="8">
    <source>
        <dbReference type="Proteomes" id="UP001228113"/>
    </source>
</evidence>
<keyword evidence="4" id="KW-0862">Zinc</keyword>
<evidence type="ECO:0000256" key="4">
    <source>
        <dbReference type="ARBA" id="ARBA00022833"/>
    </source>
</evidence>
<dbReference type="Pfam" id="PF02900">
    <property type="entry name" value="LigB"/>
    <property type="match status" value="1"/>
</dbReference>
<name>A0AA48GZ77_9BACT</name>
<comment type="similarity">
    <text evidence="2">Belongs to the DODA-type extradiol aromatic ring-opening dioxygenase family.</text>
</comment>
<dbReference type="GO" id="GO:0008198">
    <property type="term" value="F:ferrous iron binding"/>
    <property type="evidence" value="ECO:0007669"/>
    <property type="project" value="InterPro"/>
</dbReference>
<comment type="cofactor">
    <cofactor evidence="1">
        <name>Zn(2+)</name>
        <dbReference type="ChEBI" id="CHEBI:29105"/>
    </cofactor>
</comment>
<dbReference type="RefSeq" id="WP_243345771.1">
    <property type="nucleotide sequence ID" value="NZ_AP027081.1"/>
</dbReference>
<dbReference type="PANTHER" id="PTHR30096">
    <property type="entry name" value="4,5-DOPA DIOXYGENASE EXTRADIOL-LIKE PROTEIN"/>
    <property type="match status" value="1"/>
</dbReference>
<dbReference type="AlphaFoldDB" id="A0AA48GZ77"/>
<dbReference type="CDD" id="cd07363">
    <property type="entry name" value="45_DOPA_Dioxygenase"/>
    <property type="match status" value="1"/>
</dbReference>
<dbReference type="GO" id="GO:0008270">
    <property type="term" value="F:zinc ion binding"/>
    <property type="evidence" value="ECO:0007669"/>
    <property type="project" value="InterPro"/>
</dbReference>
<evidence type="ECO:0000256" key="1">
    <source>
        <dbReference type="ARBA" id="ARBA00001947"/>
    </source>
</evidence>
<dbReference type="SUPFAM" id="SSF53213">
    <property type="entry name" value="LigB-like"/>
    <property type="match status" value="1"/>
</dbReference>
<keyword evidence="5" id="KW-0560">Oxidoreductase</keyword>
<dbReference type="Proteomes" id="UP001228113">
    <property type="component" value="Chromosome"/>
</dbReference>
<reference evidence="7" key="1">
    <citation type="journal article" date="2023" name="Int. J. Syst. Evol. Microbiol.">
        <title>Mesoterricola silvestris gen. nov., sp. nov., Mesoterricola sediminis sp. nov., Geothrix oryzae sp. nov., Geothrix edaphica sp. nov., Geothrix rubra sp. nov., and Geothrix limicola sp. nov., six novel members of Acidobacteriota isolated from soils.</title>
        <authorList>
            <person name="Itoh H."/>
            <person name="Sugisawa Y."/>
            <person name="Mise K."/>
            <person name="Xu Z."/>
            <person name="Kuniyasu M."/>
            <person name="Ushijima N."/>
            <person name="Kawano K."/>
            <person name="Kobayashi E."/>
            <person name="Shiratori Y."/>
            <person name="Masuda Y."/>
            <person name="Senoo K."/>
        </authorList>
    </citation>
    <scope>NUCLEOTIDE SEQUENCE</scope>
    <source>
        <strain evidence="7">W786</strain>
    </source>
</reference>
<evidence type="ECO:0000256" key="5">
    <source>
        <dbReference type="ARBA" id="ARBA00023002"/>
    </source>
</evidence>
<protein>
    <submittedName>
        <fullName evidence="7">Dioxygenase</fullName>
    </submittedName>
</protein>
<dbReference type="PANTHER" id="PTHR30096:SF0">
    <property type="entry name" value="4,5-DOPA DIOXYGENASE EXTRADIOL-LIKE PROTEIN"/>
    <property type="match status" value="1"/>
</dbReference>
<gene>
    <name evidence="7" type="ORF">METESE_32980</name>
</gene>
<feature type="domain" description="Extradiol ring-cleavage dioxygenase class III enzyme subunit B" evidence="6">
    <location>
        <begin position="7"/>
        <end position="243"/>
    </location>
</feature>
<sequence length="257" mass="27750">MTRLPVLFVSHGSPMLALEGPAHPYVRDLAAFARTLPDRPRAVLVLSAHWQTSDLRVTAAPRPGTLHDFYGFPPELHAIDYPAPGDPGLAREVAALTGAALDADRPLDHGAWAVLRHLFPAADVPVVQLSLPRRDPAGLVALGAALRPLRDAGILIVASGGLVHNLRLADFAAPDGQVDPWAREAETWFVTRLEEGRTEDLLAHRDRWPRSAWAAPTTEHLDVLFPALGAATPGAAPRSVHEGWQLANMSLRCLAWA</sequence>
<evidence type="ECO:0000256" key="2">
    <source>
        <dbReference type="ARBA" id="ARBA00007581"/>
    </source>
</evidence>
<dbReference type="InterPro" id="IPR004183">
    <property type="entry name" value="Xdiol_dOase_suB"/>
</dbReference>
<keyword evidence="3" id="KW-0479">Metal-binding</keyword>
<dbReference type="EMBL" id="AP027081">
    <property type="protein sequence ID" value="BDU78340.1"/>
    <property type="molecule type" value="Genomic_DNA"/>
</dbReference>
<evidence type="ECO:0000259" key="6">
    <source>
        <dbReference type="Pfam" id="PF02900"/>
    </source>
</evidence>
<dbReference type="GO" id="GO:0016702">
    <property type="term" value="F:oxidoreductase activity, acting on single donors with incorporation of molecular oxygen, incorporation of two atoms of oxygen"/>
    <property type="evidence" value="ECO:0007669"/>
    <property type="project" value="UniProtKB-ARBA"/>
</dbReference>
<keyword evidence="8" id="KW-1185">Reference proteome</keyword>
<proteinExistence type="inferred from homology"/>
<keyword evidence="7" id="KW-0223">Dioxygenase</keyword>
<dbReference type="PIRSF" id="PIRSF006157">
    <property type="entry name" value="Doxgns_DODA"/>
    <property type="match status" value="1"/>
</dbReference>
<organism evidence="7 8">
    <name type="scientific">Mesoterricola sediminis</name>
    <dbReference type="NCBI Taxonomy" id="2927980"/>
    <lineage>
        <taxon>Bacteria</taxon>
        <taxon>Pseudomonadati</taxon>
        <taxon>Acidobacteriota</taxon>
        <taxon>Holophagae</taxon>
        <taxon>Holophagales</taxon>
        <taxon>Holophagaceae</taxon>
        <taxon>Mesoterricola</taxon>
    </lineage>
</organism>